<organism evidence="2 3">
    <name type="scientific">Ophiocordyceps camponoti-floridani</name>
    <dbReference type="NCBI Taxonomy" id="2030778"/>
    <lineage>
        <taxon>Eukaryota</taxon>
        <taxon>Fungi</taxon>
        <taxon>Dikarya</taxon>
        <taxon>Ascomycota</taxon>
        <taxon>Pezizomycotina</taxon>
        <taxon>Sordariomycetes</taxon>
        <taxon>Hypocreomycetidae</taxon>
        <taxon>Hypocreales</taxon>
        <taxon>Ophiocordycipitaceae</taxon>
        <taxon>Ophiocordyceps</taxon>
    </lineage>
</organism>
<dbReference type="OrthoDB" id="5590473at2759"/>
<protein>
    <submittedName>
        <fullName evidence="2">Cystathionine beta-synthase, core</fullName>
    </submittedName>
</protein>
<sequence>MCSEEKRLPSLGDFTRIRRHVASCCELDGDDGSSSFVDDVVGFDGSAQISPVGAAQLGDFQRLFTQLKNRNGTTKPSISNTRTKVVAINEPEDSSDGSLRYGSTRGENPIATHELIYRLCPTTPIILSRPTEDEPAQGSKSSQASNVTGERPPALTRVTSYQLDEKGPWIPIFAQPRSRKQRAILLAEKLRPLYALDLLRAEKNPQVGINGIHVFLDMSNINISFQNMVRIKYSINSSARFSPLPPLDLQFLTEILVRKRHVVSLNAGCSVPPGRGRHEPKYIQELRECGFHVDLRERKRITTSSYRLTKSRSAAADSSSSEGRSAEASTVRHVEDLVDETLQTRMAESVMKHFQQQGTLVLATGDAQPAKYSDGFLAYAERSLKMGWDVEVVSWKKSLSSHWINADWMASWGDRFRVIELDGFLEDLLAYSKLTESVNK</sequence>
<proteinExistence type="predicted"/>
<name>A0A8H4Q9H9_9HYPO</name>
<dbReference type="AlphaFoldDB" id="A0A8H4Q9H9"/>
<evidence type="ECO:0000256" key="1">
    <source>
        <dbReference type="SAM" id="MobiDB-lite"/>
    </source>
</evidence>
<gene>
    <name evidence="2" type="ORF">GQ602_001785</name>
</gene>
<feature type="compositionally biased region" description="Polar residues" evidence="1">
    <location>
        <begin position="138"/>
        <end position="148"/>
    </location>
</feature>
<dbReference type="CDD" id="cd18724">
    <property type="entry name" value="PIN_LabA-like"/>
    <property type="match status" value="1"/>
</dbReference>
<evidence type="ECO:0000313" key="3">
    <source>
        <dbReference type="Proteomes" id="UP000562929"/>
    </source>
</evidence>
<reference evidence="2 3" key="1">
    <citation type="journal article" date="2020" name="G3 (Bethesda)">
        <title>Genetic Underpinnings of Host Manipulation by Ophiocordyceps as Revealed by Comparative Transcriptomics.</title>
        <authorList>
            <person name="Will I."/>
            <person name="Das B."/>
            <person name="Trinh T."/>
            <person name="Brachmann A."/>
            <person name="Ohm R.A."/>
            <person name="de Bekker C."/>
        </authorList>
    </citation>
    <scope>NUCLEOTIDE SEQUENCE [LARGE SCALE GENOMIC DNA]</scope>
    <source>
        <strain evidence="2 3">EC05</strain>
    </source>
</reference>
<dbReference type="Gene3D" id="3.40.50.1010">
    <property type="entry name" value="5'-nuclease"/>
    <property type="match status" value="1"/>
</dbReference>
<comment type="caution">
    <text evidence="2">The sequence shown here is derived from an EMBL/GenBank/DDBJ whole genome shotgun (WGS) entry which is preliminary data.</text>
</comment>
<dbReference type="EMBL" id="JAACLJ010000002">
    <property type="protein sequence ID" value="KAF4591486.1"/>
    <property type="molecule type" value="Genomic_DNA"/>
</dbReference>
<dbReference type="Proteomes" id="UP000562929">
    <property type="component" value="Unassembled WGS sequence"/>
</dbReference>
<feature type="region of interest" description="Disordered" evidence="1">
    <location>
        <begin position="127"/>
        <end position="154"/>
    </location>
</feature>
<accession>A0A8H4Q9H9</accession>
<evidence type="ECO:0000313" key="2">
    <source>
        <dbReference type="EMBL" id="KAF4591486.1"/>
    </source>
</evidence>
<keyword evidence="3" id="KW-1185">Reference proteome</keyword>